<accession>A0A9D0ZSI2</accession>
<keyword evidence="1" id="KW-0167">Capsid protein</keyword>
<reference evidence="1" key="1">
    <citation type="submission" date="2020-10" db="EMBL/GenBank/DDBJ databases">
        <authorList>
            <person name="Gilroy R."/>
        </authorList>
    </citation>
    <scope>NUCLEOTIDE SEQUENCE</scope>
    <source>
        <strain evidence="1">CHK147-3167</strain>
    </source>
</reference>
<protein>
    <submittedName>
        <fullName evidence="1">Spore coat protein GerQ</fullName>
    </submittedName>
</protein>
<dbReference type="AlphaFoldDB" id="A0A9D0ZSI2"/>
<dbReference type="InterPro" id="IPR014099">
    <property type="entry name" value="Spore_coat_GerQ"/>
</dbReference>
<evidence type="ECO:0000313" key="1">
    <source>
        <dbReference type="EMBL" id="HIQ91312.1"/>
    </source>
</evidence>
<dbReference type="EMBL" id="DVFV01000117">
    <property type="protein sequence ID" value="HIQ91312.1"/>
    <property type="molecule type" value="Genomic_DNA"/>
</dbReference>
<reference evidence="1" key="2">
    <citation type="journal article" date="2021" name="PeerJ">
        <title>Extensive microbial diversity within the chicken gut microbiome revealed by metagenomics and culture.</title>
        <authorList>
            <person name="Gilroy R."/>
            <person name="Ravi A."/>
            <person name="Getino M."/>
            <person name="Pursley I."/>
            <person name="Horton D.L."/>
            <person name="Alikhan N.F."/>
            <person name="Baker D."/>
            <person name="Gharbi K."/>
            <person name="Hall N."/>
            <person name="Watson M."/>
            <person name="Adriaenssens E.M."/>
            <person name="Foster-Nyarko E."/>
            <person name="Jarju S."/>
            <person name="Secka A."/>
            <person name="Antonio M."/>
            <person name="Oren A."/>
            <person name="Chaudhuri R.R."/>
            <person name="La Ragione R."/>
            <person name="Hildebrand F."/>
            <person name="Pallen M.J."/>
        </authorList>
    </citation>
    <scope>NUCLEOTIDE SEQUENCE</scope>
    <source>
        <strain evidence="1">CHK147-3167</strain>
    </source>
</reference>
<dbReference type="NCBIfam" id="TIGR02728">
    <property type="entry name" value="spore_gerQ"/>
    <property type="match status" value="1"/>
</dbReference>
<gene>
    <name evidence="1" type="primary">gerQ</name>
    <name evidence="1" type="ORF">IAB27_06810</name>
</gene>
<dbReference type="Proteomes" id="UP000886786">
    <property type="component" value="Unassembled WGS sequence"/>
</dbReference>
<evidence type="ECO:0000313" key="2">
    <source>
        <dbReference type="Proteomes" id="UP000886786"/>
    </source>
</evidence>
<comment type="caution">
    <text evidence="1">The sequence shown here is derived from an EMBL/GenBank/DDBJ whole genome shotgun (WGS) entry which is preliminary data.</text>
</comment>
<dbReference type="Pfam" id="PF09671">
    <property type="entry name" value="Spore_GerQ"/>
    <property type="match status" value="1"/>
</dbReference>
<proteinExistence type="predicted"/>
<keyword evidence="1" id="KW-0946">Virion</keyword>
<sequence length="120" mass="13924">MNNGFTNQSGFPGTPLYVQGNPVPNQQVQNNLQSTQFEQSYIENILRLNRGKKVEIYASYPDSDEWRDKIFKGIIEQSGRDHIILSDPATGNWYLILIIYVNFIKFDEKIISSEEFYPNN</sequence>
<organism evidence="1 2">
    <name type="scientific">Candidatus Coprosoma intestinipullorum</name>
    <dbReference type="NCBI Taxonomy" id="2840752"/>
    <lineage>
        <taxon>Bacteria</taxon>
        <taxon>Bacillati</taxon>
        <taxon>Bacillota</taxon>
        <taxon>Bacillota incertae sedis</taxon>
        <taxon>Candidatus Coprosoma</taxon>
    </lineage>
</organism>
<name>A0A9D0ZSI2_9FIRM</name>